<reference evidence="1" key="1">
    <citation type="journal article" date="2012" name="Nature">
        <title>The tomato genome sequence provides insights into fleshy fruit evolution.</title>
        <authorList>
            <consortium name="Tomato Genome Consortium"/>
        </authorList>
    </citation>
    <scope>NUCLEOTIDE SEQUENCE [LARGE SCALE GENOMIC DNA]</scope>
    <source>
        <strain evidence="1">cv. Heinz 1706</strain>
    </source>
</reference>
<dbReference type="AlphaFoldDB" id="A0A3Q7G5Q1"/>
<organism evidence="1">
    <name type="scientific">Solanum lycopersicum</name>
    <name type="common">Tomato</name>
    <name type="synonym">Lycopersicon esculentum</name>
    <dbReference type="NCBI Taxonomy" id="4081"/>
    <lineage>
        <taxon>Eukaryota</taxon>
        <taxon>Viridiplantae</taxon>
        <taxon>Streptophyta</taxon>
        <taxon>Embryophyta</taxon>
        <taxon>Tracheophyta</taxon>
        <taxon>Spermatophyta</taxon>
        <taxon>Magnoliopsida</taxon>
        <taxon>eudicotyledons</taxon>
        <taxon>Gunneridae</taxon>
        <taxon>Pentapetalae</taxon>
        <taxon>asterids</taxon>
        <taxon>lamiids</taxon>
        <taxon>Solanales</taxon>
        <taxon>Solanaceae</taxon>
        <taxon>Solanoideae</taxon>
        <taxon>Solaneae</taxon>
        <taxon>Solanum</taxon>
        <taxon>Solanum subgen. Lycopersicon</taxon>
    </lineage>
</organism>
<dbReference type="InParanoid" id="A0A3Q7G5Q1"/>
<evidence type="ECO:0000313" key="2">
    <source>
        <dbReference type="Proteomes" id="UP000004994"/>
    </source>
</evidence>
<protein>
    <submittedName>
        <fullName evidence="1">Uncharacterized protein</fullName>
    </submittedName>
</protein>
<sequence length="103" mass="12291">MIVRSRYHSYNISMSWMPHHRTSFNELCSTLTALPTAYPYSSSYYHQREVDVKYRKFRVLGSPSMNPEKRGEPLSKLHCAIFFSLCYLIFLMNENYLVKLNKR</sequence>
<proteinExistence type="predicted"/>
<reference evidence="1" key="2">
    <citation type="submission" date="2019-01" db="UniProtKB">
        <authorList>
            <consortium name="EnsemblPlants"/>
        </authorList>
    </citation>
    <scope>IDENTIFICATION</scope>
    <source>
        <strain evidence="1">cv. Heinz 1706</strain>
    </source>
</reference>
<accession>A0A3Q7G5Q1</accession>
<dbReference type="Gramene" id="Solyc04g063345.1.1">
    <property type="protein sequence ID" value="Solyc04g063345.1.1"/>
    <property type="gene ID" value="Solyc04g063345.1"/>
</dbReference>
<evidence type="ECO:0000313" key="1">
    <source>
        <dbReference type="EnsemblPlants" id="Solyc04g063345.1.1"/>
    </source>
</evidence>
<keyword evidence="2" id="KW-1185">Reference proteome</keyword>
<dbReference type="Proteomes" id="UP000004994">
    <property type="component" value="Chromosome 4"/>
</dbReference>
<name>A0A3Q7G5Q1_SOLLC</name>
<dbReference type="EnsemblPlants" id="Solyc04g063345.1.1">
    <property type="protein sequence ID" value="Solyc04g063345.1.1"/>
    <property type="gene ID" value="Solyc04g063345.1"/>
</dbReference>